<keyword evidence="3" id="KW-0175">Coiled coil</keyword>
<dbReference type="GO" id="GO:0005886">
    <property type="term" value="C:plasma membrane"/>
    <property type="evidence" value="ECO:0007669"/>
    <property type="project" value="UniProtKB-SubCell"/>
</dbReference>
<comment type="subcellular location">
    <subcellularLocation>
        <location evidence="2">Cell membrane</location>
        <topology evidence="2">Lipid-anchor</topology>
    </subcellularLocation>
</comment>
<reference evidence="4 5" key="1">
    <citation type="submission" date="2014-11" db="EMBL/GenBank/DDBJ databases">
        <title>Whole genome shotgun sequence of Sphingomonas parapaucimobilis NBRC 15100.</title>
        <authorList>
            <person name="Katano-Makiyama Y."/>
            <person name="Hosoyama A."/>
            <person name="Hashimoto M."/>
            <person name="Hosoyama Y."/>
            <person name="Noguchi M."/>
            <person name="Numata M."/>
            <person name="Tsuchikane K."/>
            <person name="Hirakata S."/>
            <person name="Uohara A."/>
            <person name="Shimodaira J."/>
            <person name="Ohji S."/>
            <person name="Ichikawa N."/>
            <person name="Kimura A."/>
            <person name="Yamazoe A."/>
            <person name="Fujita N."/>
        </authorList>
    </citation>
    <scope>NUCLEOTIDE SEQUENCE [LARGE SCALE GENOMIC DNA]</scope>
    <source>
        <strain evidence="4 5">NBRC 15100</strain>
    </source>
</reference>
<dbReference type="NCBIfam" id="TIGR01845">
    <property type="entry name" value="outer_NodT"/>
    <property type="match status" value="1"/>
</dbReference>
<keyword evidence="2" id="KW-0812">Transmembrane</keyword>
<keyword evidence="5" id="KW-1185">Reference proteome</keyword>
<dbReference type="SUPFAM" id="SSF56954">
    <property type="entry name" value="Outer membrane efflux proteins (OEP)"/>
    <property type="match status" value="1"/>
</dbReference>
<dbReference type="Gene3D" id="1.20.1600.10">
    <property type="entry name" value="Outer membrane efflux proteins (OEP)"/>
    <property type="match status" value="1"/>
</dbReference>
<keyword evidence="2" id="KW-0564">Palmitate</keyword>
<keyword evidence="2" id="KW-1134">Transmembrane beta strand</keyword>
<feature type="coiled-coil region" evidence="3">
    <location>
        <begin position="231"/>
        <end position="258"/>
    </location>
</feature>
<feature type="signal peptide" evidence="2">
    <location>
        <begin position="1"/>
        <end position="19"/>
    </location>
</feature>
<sequence length="489" mass="52341">MRKGISRAAAALALTSALAGCNLAPQYRQPIAPVSATYPEAASGTRTAAEIGWREFFADEQLKAYIAAALANNRDLAQAVARVAQARAQYRIQDAQRLPALDATAGASRTRVPLNSLGFGNAIPGAGNADNPTSITYNQFSLGARVSSFELDFWGRVRNLAEAQRRQYLATVEAERAFRLSLVGQVAATYLQIRAAEEQIALAEQTVTSRRDGLSIAKRRMDAGVTSSVDYDQAAALLTQAETQLAELRRTVAQSQNLLTVLVGGPIATPLPAGRRLGDQNQFAAIEPGLPSALLVNRPDVLQAEQQLRAANANIGAARAAFLPSISLTGLAGFVSPALSSLIDGNSRQYQVQGAALLPIFDWGRRNAQLKLSRAQADELTAAYQRAVQGAFREVADALVARRRYAEQIEAQTRAVDAQRRLARTARLRYTNGIAIYLEVLDAERNLFSAEQQLLTLRSAALQNDVTLYVALGGGLRETGAASTVPASG</sequence>
<dbReference type="InterPro" id="IPR010131">
    <property type="entry name" value="MdtP/NodT-like"/>
</dbReference>
<comment type="caution">
    <text evidence="4">The sequence shown here is derived from an EMBL/GenBank/DDBJ whole genome shotgun (WGS) entry which is preliminary data.</text>
</comment>
<gene>
    <name evidence="4" type="primary">oprM</name>
    <name evidence="4" type="ORF">SP5_067_00240</name>
</gene>
<keyword evidence="2" id="KW-0472">Membrane</keyword>
<dbReference type="OrthoDB" id="7181739at2"/>
<dbReference type="AlphaFoldDB" id="A0A0A1W900"/>
<comment type="similarity">
    <text evidence="1 2">Belongs to the outer membrane factor (OMF) (TC 1.B.17) family.</text>
</comment>
<keyword evidence="2" id="KW-0732">Signal</keyword>
<evidence type="ECO:0000313" key="4">
    <source>
        <dbReference type="EMBL" id="GAM01611.1"/>
    </source>
</evidence>
<dbReference type="Proteomes" id="UP000032305">
    <property type="component" value="Unassembled WGS sequence"/>
</dbReference>
<dbReference type="GO" id="GO:0015562">
    <property type="term" value="F:efflux transmembrane transporter activity"/>
    <property type="evidence" value="ECO:0007669"/>
    <property type="project" value="InterPro"/>
</dbReference>
<proteinExistence type="inferred from homology"/>
<name>A0A0A1W900_9SPHN</name>
<evidence type="ECO:0000256" key="2">
    <source>
        <dbReference type="RuleBase" id="RU362097"/>
    </source>
</evidence>
<dbReference type="EMBL" id="BBPI01000067">
    <property type="protein sequence ID" value="GAM01611.1"/>
    <property type="molecule type" value="Genomic_DNA"/>
</dbReference>
<dbReference type="eggNOG" id="COG1538">
    <property type="taxonomic scope" value="Bacteria"/>
</dbReference>
<dbReference type="RefSeq" id="WP_042488636.1">
    <property type="nucleotide sequence ID" value="NZ_BBPI01000067.1"/>
</dbReference>
<dbReference type="PANTHER" id="PTHR30203:SF33">
    <property type="entry name" value="BLR4455 PROTEIN"/>
    <property type="match status" value="1"/>
</dbReference>
<dbReference type="PROSITE" id="PS51257">
    <property type="entry name" value="PROKAR_LIPOPROTEIN"/>
    <property type="match status" value="1"/>
</dbReference>
<dbReference type="Gene3D" id="2.20.200.10">
    <property type="entry name" value="Outer membrane efflux proteins (OEP)"/>
    <property type="match status" value="1"/>
</dbReference>
<evidence type="ECO:0000256" key="1">
    <source>
        <dbReference type="ARBA" id="ARBA00007613"/>
    </source>
</evidence>
<dbReference type="InterPro" id="IPR003423">
    <property type="entry name" value="OMP_efflux"/>
</dbReference>
<evidence type="ECO:0000313" key="5">
    <source>
        <dbReference type="Proteomes" id="UP000032305"/>
    </source>
</evidence>
<keyword evidence="2" id="KW-0449">Lipoprotein</keyword>
<organism evidence="4 5">
    <name type="scientific">Sphingomonas parapaucimobilis NBRC 15100</name>
    <dbReference type="NCBI Taxonomy" id="1219049"/>
    <lineage>
        <taxon>Bacteria</taxon>
        <taxon>Pseudomonadati</taxon>
        <taxon>Pseudomonadota</taxon>
        <taxon>Alphaproteobacteria</taxon>
        <taxon>Sphingomonadales</taxon>
        <taxon>Sphingomonadaceae</taxon>
        <taxon>Sphingomonas</taxon>
    </lineage>
</organism>
<dbReference type="PANTHER" id="PTHR30203">
    <property type="entry name" value="OUTER MEMBRANE CATION EFFLUX PROTEIN"/>
    <property type="match status" value="1"/>
</dbReference>
<accession>A0A0A1W900</accession>
<protein>
    <submittedName>
        <fullName evidence="4">Outer membrane protein OprM</fullName>
    </submittedName>
</protein>
<evidence type="ECO:0000256" key="3">
    <source>
        <dbReference type="SAM" id="Coils"/>
    </source>
</evidence>
<dbReference type="Pfam" id="PF02321">
    <property type="entry name" value="OEP"/>
    <property type="match status" value="2"/>
</dbReference>
<feature type="chain" id="PRO_5001433725" evidence="2">
    <location>
        <begin position="20"/>
        <end position="489"/>
    </location>
</feature>